<evidence type="ECO:0008006" key="3">
    <source>
        <dbReference type="Google" id="ProtNLM"/>
    </source>
</evidence>
<name>A0ABY5QVU2_9HYPH</name>
<protein>
    <recommendedName>
        <fullName evidence="3">RES domain-containing protein</fullName>
    </recommendedName>
</protein>
<gene>
    <name evidence="1" type="ORF">IHQ72_33045</name>
</gene>
<evidence type="ECO:0000313" key="2">
    <source>
        <dbReference type="Proteomes" id="UP001058098"/>
    </source>
</evidence>
<evidence type="ECO:0000313" key="1">
    <source>
        <dbReference type="EMBL" id="UVC15300.1"/>
    </source>
</evidence>
<keyword evidence="2" id="KW-1185">Reference proteome</keyword>
<proteinExistence type="predicted"/>
<dbReference type="EMBL" id="CP062229">
    <property type="protein sequence ID" value="UVC15300.1"/>
    <property type="molecule type" value="Genomic_DNA"/>
</dbReference>
<sequence>METAPATLIEPLGSECLDFTGLAEADAIEVRKAIARGENFHGYIPTESLGFIIRNYRVLAALGVLEAPWLDAYVHASHFRDQGISVLKDVFDACDRDRLRALKPLGETFTFVRGERLTLFRGCAGPVHSMGMSWTPSLDKAIWYAAHHVEYYDLPNPAVYVSTVSIAEIYCRLDHYDDDFIVHPCEAWRVDVPANEYRLNRPR</sequence>
<organism evidence="1 2">
    <name type="scientific">Mesorhizobium onobrychidis</name>
    <dbReference type="NCBI Taxonomy" id="2775404"/>
    <lineage>
        <taxon>Bacteria</taxon>
        <taxon>Pseudomonadati</taxon>
        <taxon>Pseudomonadota</taxon>
        <taxon>Alphaproteobacteria</taxon>
        <taxon>Hyphomicrobiales</taxon>
        <taxon>Phyllobacteriaceae</taxon>
        <taxon>Mesorhizobium</taxon>
    </lineage>
</organism>
<reference evidence="1" key="1">
    <citation type="submission" date="2020-09" db="EMBL/GenBank/DDBJ databases">
        <title>Rhizobia associated with sainfoin plants.</title>
        <authorList>
            <person name="Asharfi S."/>
            <person name="Kuzmanovic N."/>
            <person name="Bunk B."/>
            <person name="Sproeer C."/>
            <person name="Becker M."/>
            <person name="Thuenen T."/>
        </authorList>
    </citation>
    <scope>NUCLEOTIDE SEQUENCE</scope>
    <source>
        <strain evidence="1">OM4</strain>
    </source>
</reference>
<dbReference type="Proteomes" id="UP001058098">
    <property type="component" value="Chromosome"/>
</dbReference>
<dbReference type="RefSeq" id="WP_258120029.1">
    <property type="nucleotide sequence ID" value="NZ_CP062229.1"/>
</dbReference>
<accession>A0ABY5QVU2</accession>